<dbReference type="KEGG" id="ima:PO878_00635"/>
<dbReference type="InterPro" id="IPR016195">
    <property type="entry name" value="Pol/histidinol_Pase-like"/>
</dbReference>
<dbReference type="SUPFAM" id="SSF89550">
    <property type="entry name" value="PHP domain-like"/>
    <property type="match status" value="1"/>
</dbReference>
<dbReference type="Proteomes" id="UP001216390">
    <property type="component" value="Chromosome"/>
</dbReference>
<protein>
    <submittedName>
        <fullName evidence="3">CehA/McbA family metallohydrolase</fullName>
    </submittedName>
</protein>
<evidence type="ECO:0000313" key="4">
    <source>
        <dbReference type="Proteomes" id="UP001216390"/>
    </source>
</evidence>
<gene>
    <name evidence="3" type="ORF">PO878_00635</name>
</gene>
<sequence>MSVERRRLRFDPDDQAAERYPRVPFVVDSEASVEVHLAVATEGAVVDVGCEAPAGWRGWSGGARTRFAITPEAATPGYVPGPLEPGEWAVVLGLHRVPASGVELEVTISLPATGPVEEEPPAPPRPDAPRGSARGLPAPAGLTWFAADFHAHSTHSDGDQSLDQLAARAAASGLDVLAVTDHNTVSHHPHLPAVGARYDLPLVAGQEVTTARGHANAFGEIGWIDFRTPADTWLDEVEARGGLLSVNHPIEGDCSWQHPLTRIPPVLELWHIGWFRDVRSDAMWAFWNRWRHDVSVVGGGDFHIAGDGRPPGLPTTWVAAADRSPDAVLDAVAAGRTAIAWSAWGSPALLRVDDELVAVDADGAVLVDIEGRRRPVHGDRVARAADSTTADGAGVAPYRLESATGELLAISP</sequence>
<accession>A0AAE9Y645</accession>
<proteinExistence type="predicted"/>
<dbReference type="Gene3D" id="3.20.20.140">
    <property type="entry name" value="Metal-dependent hydrolases"/>
    <property type="match status" value="1"/>
</dbReference>
<keyword evidence="4" id="KW-1185">Reference proteome</keyword>
<reference evidence="3" key="1">
    <citation type="submission" date="2023-01" db="EMBL/GenBank/DDBJ databases">
        <title>The diversity of Class Acidimicrobiia in South China Sea sediment environments and the proposal of Iamia marina sp. nov., a novel species of the genus Iamia.</title>
        <authorList>
            <person name="He Y."/>
            <person name="Tian X."/>
        </authorList>
    </citation>
    <scope>NUCLEOTIDE SEQUENCE</scope>
    <source>
        <strain evidence="3">DSM 19957</strain>
    </source>
</reference>
<dbReference type="InterPro" id="IPR052018">
    <property type="entry name" value="PHP_domain"/>
</dbReference>
<organism evidence="3 4">
    <name type="scientific">Iamia majanohamensis</name>
    <dbReference type="NCBI Taxonomy" id="467976"/>
    <lineage>
        <taxon>Bacteria</taxon>
        <taxon>Bacillati</taxon>
        <taxon>Actinomycetota</taxon>
        <taxon>Acidimicrobiia</taxon>
        <taxon>Acidimicrobiales</taxon>
        <taxon>Iamiaceae</taxon>
        <taxon>Iamia</taxon>
    </lineage>
</organism>
<dbReference type="Pfam" id="PF02811">
    <property type="entry name" value="PHP"/>
    <property type="match status" value="1"/>
</dbReference>
<dbReference type="GO" id="GO:0035312">
    <property type="term" value="F:5'-3' DNA exonuclease activity"/>
    <property type="evidence" value="ECO:0007669"/>
    <property type="project" value="TreeGrafter"/>
</dbReference>
<dbReference type="InterPro" id="IPR003141">
    <property type="entry name" value="Pol/His_phosphatase_N"/>
</dbReference>
<dbReference type="PANTHER" id="PTHR42924">
    <property type="entry name" value="EXONUCLEASE"/>
    <property type="match status" value="1"/>
</dbReference>
<dbReference type="GO" id="GO:0004534">
    <property type="term" value="F:5'-3' RNA exonuclease activity"/>
    <property type="evidence" value="ECO:0007669"/>
    <property type="project" value="TreeGrafter"/>
</dbReference>
<evidence type="ECO:0000313" key="3">
    <source>
        <dbReference type="EMBL" id="WCO67227.1"/>
    </source>
</evidence>
<evidence type="ECO:0000259" key="2">
    <source>
        <dbReference type="SMART" id="SM00481"/>
    </source>
</evidence>
<dbReference type="SMART" id="SM00481">
    <property type="entry name" value="POLIIIAc"/>
    <property type="match status" value="1"/>
</dbReference>
<dbReference type="NCBIfam" id="NF038032">
    <property type="entry name" value="CehA_McbA_metalo"/>
    <property type="match status" value="1"/>
</dbReference>
<dbReference type="InterPro" id="IPR004013">
    <property type="entry name" value="PHP_dom"/>
</dbReference>
<dbReference type="AlphaFoldDB" id="A0AAE9Y645"/>
<feature type="region of interest" description="Disordered" evidence="1">
    <location>
        <begin position="112"/>
        <end position="137"/>
    </location>
</feature>
<evidence type="ECO:0000256" key="1">
    <source>
        <dbReference type="SAM" id="MobiDB-lite"/>
    </source>
</evidence>
<dbReference type="EMBL" id="CP116942">
    <property type="protein sequence ID" value="WCO67227.1"/>
    <property type="molecule type" value="Genomic_DNA"/>
</dbReference>
<feature type="domain" description="Polymerase/histidinol phosphatase N-terminal" evidence="2">
    <location>
        <begin position="147"/>
        <end position="212"/>
    </location>
</feature>
<dbReference type="RefSeq" id="WP_272736749.1">
    <property type="nucleotide sequence ID" value="NZ_CP116942.1"/>
</dbReference>
<dbReference type="PANTHER" id="PTHR42924:SF3">
    <property type="entry name" value="POLYMERASE_HISTIDINOL PHOSPHATASE N-TERMINAL DOMAIN-CONTAINING PROTEIN"/>
    <property type="match status" value="1"/>
</dbReference>
<name>A0AAE9Y645_9ACTN</name>